<protein>
    <submittedName>
        <fullName evidence="2">5'-nucleotidase</fullName>
    </submittedName>
</protein>
<sequence length="331" mass="37468">MEYLLKNPKIHIRDKASVAQKLTRMSHDGKNGLMVISDFDYTLSRFNDEEGNKCWTTHGIFDTGAKKNYPELCAELSQLKDKYLKIEFCPTLTDAEKTPYMVRWWSESEKIVAKGFTYELIESFVKDCKIEFRTGGEDFIESLNIHNVPLIIFSAGIGNIIEIFLKQTLNEVPNNVHIISNMMTFDEKNVVTAFEEPLIHTFCKNSTVIGKERNFFHKLSNRNNVVLLGDSLGDIHMDVGVVDEGTVLKIGFLNFNEETLLPKYSESYDIVLINDQTFNVPQYILNIIENQTLISLPHMTPLSGIISDNCHLSANSPTIDNSSAVGTQANV</sequence>
<evidence type="ECO:0000313" key="2">
    <source>
        <dbReference type="WBParaSite" id="RSKR_0000119000.1"/>
    </source>
</evidence>
<name>A0AC35TJL7_9BILA</name>
<dbReference type="WBParaSite" id="RSKR_0000119000.1">
    <property type="protein sequence ID" value="RSKR_0000119000.1"/>
    <property type="gene ID" value="RSKR_0000119000"/>
</dbReference>
<organism evidence="1 2">
    <name type="scientific">Rhabditophanes sp. KR3021</name>
    <dbReference type="NCBI Taxonomy" id="114890"/>
    <lineage>
        <taxon>Eukaryota</taxon>
        <taxon>Metazoa</taxon>
        <taxon>Ecdysozoa</taxon>
        <taxon>Nematoda</taxon>
        <taxon>Chromadorea</taxon>
        <taxon>Rhabditida</taxon>
        <taxon>Tylenchina</taxon>
        <taxon>Panagrolaimomorpha</taxon>
        <taxon>Strongyloidoidea</taxon>
        <taxon>Alloionematidae</taxon>
        <taxon>Rhabditophanes</taxon>
    </lineage>
</organism>
<reference evidence="2" key="1">
    <citation type="submission" date="2016-11" db="UniProtKB">
        <authorList>
            <consortium name="WormBaseParasite"/>
        </authorList>
    </citation>
    <scope>IDENTIFICATION</scope>
    <source>
        <strain evidence="2">KR3021</strain>
    </source>
</reference>
<accession>A0AC35TJL7</accession>
<evidence type="ECO:0000313" key="1">
    <source>
        <dbReference type="Proteomes" id="UP000095286"/>
    </source>
</evidence>
<dbReference type="Proteomes" id="UP000095286">
    <property type="component" value="Unplaced"/>
</dbReference>
<proteinExistence type="predicted"/>